<dbReference type="GO" id="GO:0046872">
    <property type="term" value="F:metal ion binding"/>
    <property type="evidence" value="ECO:0007669"/>
    <property type="project" value="UniProtKB-KW"/>
</dbReference>
<dbReference type="AlphaFoldDB" id="A0A9W8CWL9"/>
<dbReference type="PANTHER" id="PTHR12589:SF7">
    <property type="entry name" value="6-PYRUVOYL TETRAHYDROBIOPTERIN SYNTHASE"/>
    <property type="match status" value="1"/>
</dbReference>
<sequence length="152" mass="16802">MPPVVSVSRTEHFSAAHRLNSHHLSAEDNARVFGKCNHVNGHGHNYVLEVVVRGPVDAETEMVANITDLKRWIKSAVLDVVDHRNLDLDVAYFRTRASTTENLAVFIWLRLAQVVPAGLLHQVILSETPKNKVIFTGEGLTDSDYAAVADPV</sequence>
<evidence type="ECO:0000313" key="10">
    <source>
        <dbReference type="Proteomes" id="UP001143981"/>
    </source>
</evidence>
<dbReference type="PANTHER" id="PTHR12589">
    <property type="entry name" value="PYRUVOYL TETRAHYDROBIOPTERIN SYNTHASE"/>
    <property type="match status" value="1"/>
</dbReference>
<dbReference type="GO" id="GO:0003874">
    <property type="term" value="F:6-pyruvoyltetrahydropterin synthase activity"/>
    <property type="evidence" value="ECO:0007669"/>
    <property type="project" value="UniProtKB-EC"/>
</dbReference>
<evidence type="ECO:0000256" key="3">
    <source>
        <dbReference type="ARBA" id="ARBA00009164"/>
    </source>
</evidence>
<dbReference type="FunFam" id="3.30.479.10:FF:000003">
    <property type="entry name" value="6-pyruvoyl tetrahydrobiopterin synthase"/>
    <property type="match status" value="1"/>
</dbReference>
<comment type="similarity">
    <text evidence="3">Belongs to the PTPS family.</text>
</comment>
<protein>
    <recommendedName>
        <fullName evidence="4">6-pyruvoyltetrahydropterin synthase</fullName>
        <ecNumber evidence="4">4.2.3.12</ecNumber>
    </recommendedName>
</protein>
<keyword evidence="10" id="KW-1185">Reference proteome</keyword>
<dbReference type="GO" id="GO:0006729">
    <property type="term" value="P:tetrahydrobiopterin biosynthetic process"/>
    <property type="evidence" value="ECO:0007669"/>
    <property type="project" value="UniProtKB-KW"/>
</dbReference>
<reference evidence="9" key="1">
    <citation type="submission" date="2022-07" db="EMBL/GenBank/DDBJ databases">
        <title>Phylogenomic reconstructions and comparative analyses of Kickxellomycotina fungi.</title>
        <authorList>
            <person name="Reynolds N.K."/>
            <person name="Stajich J.E."/>
            <person name="Barry K."/>
            <person name="Grigoriev I.V."/>
            <person name="Crous P."/>
            <person name="Smith M.E."/>
        </authorList>
    </citation>
    <scope>NUCLEOTIDE SEQUENCE</scope>
    <source>
        <strain evidence="9">BCRC 34381</strain>
    </source>
</reference>
<dbReference type="OrthoDB" id="14045at2759"/>
<keyword evidence="7" id="KW-0783">Tetrahydrobiopterin biosynthesis</keyword>
<comment type="cofactor">
    <cofactor evidence="1">
        <name>Zn(2+)</name>
        <dbReference type="ChEBI" id="CHEBI:29105"/>
    </cofactor>
</comment>
<evidence type="ECO:0000256" key="7">
    <source>
        <dbReference type="ARBA" id="ARBA00023007"/>
    </source>
</evidence>
<dbReference type="Gene3D" id="3.30.479.10">
    <property type="entry name" value="6-pyruvoyl tetrahydropterin synthase/QueD"/>
    <property type="match status" value="1"/>
</dbReference>
<dbReference type="SUPFAM" id="SSF55620">
    <property type="entry name" value="Tetrahydrobiopterin biosynthesis enzymes-like"/>
    <property type="match status" value="1"/>
</dbReference>
<evidence type="ECO:0000256" key="6">
    <source>
        <dbReference type="ARBA" id="ARBA00022833"/>
    </source>
</evidence>
<organism evidence="9 10">
    <name type="scientific">Coemansia biformis</name>
    <dbReference type="NCBI Taxonomy" id="1286918"/>
    <lineage>
        <taxon>Eukaryota</taxon>
        <taxon>Fungi</taxon>
        <taxon>Fungi incertae sedis</taxon>
        <taxon>Zoopagomycota</taxon>
        <taxon>Kickxellomycotina</taxon>
        <taxon>Kickxellomycetes</taxon>
        <taxon>Kickxellales</taxon>
        <taxon>Kickxellaceae</taxon>
        <taxon>Coemansia</taxon>
    </lineage>
</organism>
<accession>A0A9W8CWL9</accession>
<dbReference type="Pfam" id="PF01242">
    <property type="entry name" value="PTPS"/>
    <property type="match status" value="1"/>
</dbReference>
<evidence type="ECO:0000256" key="2">
    <source>
        <dbReference type="ARBA" id="ARBA00005126"/>
    </source>
</evidence>
<evidence type="ECO:0000256" key="4">
    <source>
        <dbReference type="ARBA" id="ARBA00013100"/>
    </source>
</evidence>
<evidence type="ECO:0000313" key="9">
    <source>
        <dbReference type="EMBL" id="KAJ1732058.1"/>
    </source>
</evidence>
<dbReference type="EC" id="4.2.3.12" evidence="4"/>
<dbReference type="InterPro" id="IPR007115">
    <property type="entry name" value="6-PTP_synth/QueD"/>
</dbReference>
<dbReference type="GO" id="GO:0005739">
    <property type="term" value="C:mitochondrion"/>
    <property type="evidence" value="ECO:0007669"/>
    <property type="project" value="TreeGrafter"/>
</dbReference>
<dbReference type="Proteomes" id="UP001143981">
    <property type="component" value="Unassembled WGS sequence"/>
</dbReference>
<evidence type="ECO:0000256" key="5">
    <source>
        <dbReference type="ARBA" id="ARBA00022723"/>
    </source>
</evidence>
<keyword evidence="8" id="KW-0456">Lyase</keyword>
<keyword evidence="6" id="KW-0862">Zinc</keyword>
<gene>
    <name evidence="9" type="ORF">LPJ61_002227</name>
</gene>
<comment type="pathway">
    <text evidence="2">Cofactor biosynthesis; tetrahydrobiopterin biosynthesis; tetrahydrobiopterin from 7,8-dihydroneopterin triphosphate: step 1/3.</text>
</comment>
<name>A0A9W8CWL9_9FUNG</name>
<proteinExistence type="inferred from homology"/>
<comment type="caution">
    <text evidence="9">The sequence shown here is derived from an EMBL/GenBank/DDBJ whole genome shotgun (WGS) entry which is preliminary data.</text>
</comment>
<evidence type="ECO:0000256" key="8">
    <source>
        <dbReference type="ARBA" id="ARBA00023239"/>
    </source>
</evidence>
<dbReference type="InterPro" id="IPR038418">
    <property type="entry name" value="6-PTP_synth/QueD_sf"/>
</dbReference>
<keyword evidence="5" id="KW-0479">Metal-binding</keyword>
<dbReference type="EMBL" id="JANBOI010000262">
    <property type="protein sequence ID" value="KAJ1732058.1"/>
    <property type="molecule type" value="Genomic_DNA"/>
</dbReference>
<evidence type="ECO:0000256" key="1">
    <source>
        <dbReference type="ARBA" id="ARBA00001947"/>
    </source>
</evidence>